<dbReference type="RefSeq" id="WP_199707207.1">
    <property type="nucleotide sequence ID" value="NZ_JAEMNV010000009.1"/>
</dbReference>
<sequence length="294" mass="32195">MTTQFFSYNGNKVAYTREGRGKPILFLHNGGASKEIWTRQVDALRDRYEVICLDHLGFGESDMPESGYTLDKYVDLLSAFIDHLQTDKISVAANCMGSAMTLILADRRPEIFEALVLLNPLSEQTTRGGAIGLALPLVKRFPQLSLAASRRIRIPAPLTRFIIAAQYGPRGWRRGLITPLPGAAAAGAGWGRRGRLTSMAEMFSDLTLFRAIDQLRPGADFPPLAVVWGTANLGLSARKGRVLNRALEPDREEFLPRCGHLPMMENPEAVTAIIDEFVGAPPARRVGVTLVAPA</sequence>
<evidence type="ECO:0000313" key="2">
    <source>
        <dbReference type="EMBL" id="MBJ8342019.1"/>
    </source>
</evidence>
<name>A0A934NVG4_9NOCA</name>
<organism evidence="2 3">
    <name type="scientific">Antrihabitans stalagmiti</name>
    <dbReference type="NCBI Taxonomy" id="2799499"/>
    <lineage>
        <taxon>Bacteria</taxon>
        <taxon>Bacillati</taxon>
        <taxon>Actinomycetota</taxon>
        <taxon>Actinomycetes</taxon>
        <taxon>Mycobacteriales</taxon>
        <taxon>Nocardiaceae</taxon>
        <taxon>Antrihabitans</taxon>
    </lineage>
</organism>
<dbReference type="GO" id="GO:0016787">
    <property type="term" value="F:hydrolase activity"/>
    <property type="evidence" value="ECO:0007669"/>
    <property type="project" value="UniProtKB-KW"/>
</dbReference>
<dbReference type="PANTHER" id="PTHR46438:SF11">
    <property type="entry name" value="LIPASE-RELATED"/>
    <property type="match status" value="1"/>
</dbReference>
<accession>A0A934NVG4</accession>
<comment type="caution">
    <text evidence="2">The sequence shown here is derived from an EMBL/GenBank/DDBJ whole genome shotgun (WGS) entry which is preliminary data.</text>
</comment>
<feature type="domain" description="AB hydrolase-1" evidence="1">
    <location>
        <begin position="24"/>
        <end position="271"/>
    </location>
</feature>
<dbReference type="InterPro" id="IPR000073">
    <property type="entry name" value="AB_hydrolase_1"/>
</dbReference>
<proteinExistence type="predicted"/>
<dbReference type="PANTHER" id="PTHR46438">
    <property type="entry name" value="ALPHA/BETA-HYDROLASES SUPERFAMILY PROTEIN"/>
    <property type="match status" value="1"/>
</dbReference>
<dbReference type="PRINTS" id="PR00111">
    <property type="entry name" value="ABHYDROLASE"/>
</dbReference>
<protein>
    <submittedName>
        <fullName evidence="2">Alpha/beta hydrolase</fullName>
    </submittedName>
</protein>
<keyword evidence="2" id="KW-0378">Hydrolase</keyword>
<dbReference type="InterPro" id="IPR029058">
    <property type="entry name" value="AB_hydrolase_fold"/>
</dbReference>
<evidence type="ECO:0000313" key="3">
    <source>
        <dbReference type="Proteomes" id="UP000655868"/>
    </source>
</evidence>
<reference evidence="2" key="1">
    <citation type="submission" date="2020-12" db="EMBL/GenBank/DDBJ databases">
        <title>Antrihabitans popcorni sp. nov. and Antrihabitans auranticaus sp. nov., isolated from a larva cave.</title>
        <authorList>
            <person name="Lee S.D."/>
            <person name="Kim I.S."/>
        </authorList>
    </citation>
    <scope>NUCLEOTIDE SEQUENCE</scope>
    <source>
        <strain evidence="2">YC3-6</strain>
    </source>
</reference>
<keyword evidence="3" id="KW-1185">Reference proteome</keyword>
<dbReference type="AlphaFoldDB" id="A0A934NVG4"/>
<dbReference type="SUPFAM" id="SSF53474">
    <property type="entry name" value="alpha/beta-Hydrolases"/>
    <property type="match status" value="1"/>
</dbReference>
<dbReference type="Gene3D" id="3.40.50.1820">
    <property type="entry name" value="alpha/beta hydrolase"/>
    <property type="match status" value="1"/>
</dbReference>
<gene>
    <name evidence="2" type="ORF">JGU71_24325</name>
</gene>
<dbReference type="Pfam" id="PF12697">
    <property type="entry name" value="Abhydrolase_6"/>
    <property type="match status" value="1"/>
</dbReference>
<dbReference type="Proteomes" id="UP000655868">
    <property type="component" value="Unassembled WGS sequence"/>
</dbReference>
<evidence type="ECO:0000259" key="1">
    <source>
        <dbReference type="Pfam" id="PF12697"/>
    </source>
</evidence>
<dbReference type="EMBL" id="JAEMNV010000009">
    <property type="protein sequence ID" value="MBJ8342019.1"/>
    <property type="molecule type" value="Genomic_DNA"/>
</dbReference>